<name>A0A0A0HVQ8_PARBD</name>
<dbReference type="HOGENOM" id="CLU_2146638_0_0_1"/>
<evidence type="ECO:0000313" key="1">
    <source>
        <dbReference type="EMBL" id="KGM92473.1"/>
    </source>
</evidence>
<sequence length="112" mass="12733">MSPWRADHPKVRFHNFWEDLDPRYPRACVVVGYRTEMFTHSRSKGRQIATLKYAASEADFGGTPIYRIEESDMAPNPILERAFNSRALGGTSASILGNNFDSDIEKRAKKVL</sequence>
<dbReference type="AlphaFoldDB" id="A0A0A0HVQ8"/>
<protein>
    <submittedName>
        <fullName evidence="1">Uncharacterized protein</fullName>
    </submittedName>
</protein>
<keyword evidence="2" id="KW-1185">Reference proteome</keyword>
<dbReference type="GeneID" id="22587191"/>
<dbReference type="InParanoid" id="A0A0A0HVQ8"/>
<organism evidence="1 2">
    <name type="scientific">Paracoccidioides brasiliensis (strain Pb18)</name>
    <dbReference type="NCBI Taxonomy" id="502780"/>
    <lineage>
        <taxon>Eukaryota</taxon>
        <taxon>Fungi</taxon>
        <taxon>Dikarya</taxon>
        <taxon>Ascomycota</taxon>
        <taxon>Pezizomycotina</taxon>
        <taxon>Eurotiomycetes</taxon>
        <taxon>Eurotiomycetidae</taxon>
        <taxon>Onygenales</taxon>
        <taxon>Ajellomycetaceae</taxon>
        <taxon>Paracoccidioides</taxon>
    </lineage>
</organism>
<evidence type="ECO:0000313" key="2">
    <source>
        <dbReference type="Proteomes" id="UP000001628"/>
    </source>
</evidence>
<proteinExistence type="predicted"/>
<dbReference type="RefSeq" id="XP_010757853.1">
    <property type="nucleotide sequence ID" value="XM_010759551.1"/>
</dbReference>
<dbReference type="Proteomes" id="UP000001628">
    <property type="component" value="Unassembled WGS sequence"/>
</dbReference>
<accession>A0A0A0HVQ8</accession>
<dbReference type="EMBL" id="KN275958">
    <property type="protein sequence ID" value="KGM92473.1"/>
    <property type="molecule type" value="Genomic_DNA"/>
</dbReference>
<gene>
    <name evidence="1" type="ORF">PADG_11294</name>
</gene>
<dbReference type="VEuPathDB" id="FungiDB:PADG_11294"/>
<reference evidence="1 2" key="1">
    <citation type="journal article" date="2011" name="PLoS Genet.">
        <title>Comparative genomic analysis of human fungal pathogens causing paracoccidioidomycosis.</title>
        <authorList>
            <person name="Desjardins C.A."/>
            <person name="Champion M.D."/>
            <person name="Holder J.W."/>
            <person name="Muszewska A."/>
            <person name="Goldberg J."/>
            <person name="Bailao A.M."/>
            <person name="Brigido M.M."/>
            <person name="Ferreira M.E."/>
            <person name="Garcia A.M."/>
            <person name="Grynberg M."/>
            <person name="Gujja S."/>
            <person name="Heiman D.I."/>
            <person name="Henn M.R."/>
            <person name="Kodira C.D."/>
            <person name="Leon-Narvaez H."/>
            <person name="Longo L.V."/>
            <person name="Ma L.J."/>
            <person name="Malavazi I."/>
            <person name="Matsuo A.L."/>
            <person name="Morais F.V."/>
            <person name="Pereira M."/>
            <person name="Rodriguez-Brito S."/>
            <person name="Sakthikumar S."/>
            <person name="Salem-Izacc S.M."/>
            <person name="Sykes S.M."/>
            <person name="Teixeira M.M."/>
            <person name="Vallejo M.C."/>
            <person name="Walter M.E."/>
            <person name="Yandava C."/>
            <person name="Young S."/>
            <person name="Zeng Q."/>
            <person name="Zucker J."/>
            <person name="Felipe M.S."/>
            <person name="Goldman G.H."/>
            <person name="Haas B.J."/>
            <person name="McEwen J.G."/>
            <person name="Nino-Vega G."/>
            <person name="Puccia R."/>
            <person name="San-Blas G."/>
            <person name="Soares C.M."/>
            <person name="Birren B.W."/>
            <person name="Cuomo C.A."/>
        </authorList>
    </citation>
    <scope>NUCLEOTIDE SEQUENCE [LARGE SCALE GENOMIC DNA]</scope>
    <source>
        <strain evidence="1 2">Pb18</strain>
    </source>
</reference>
<dbReference type="KEGG" id="pbn:PADG_11294"/>